<dbReference type="PANTHER" id="PTHR42954:SF1">
    <property type="entry name" value="FERROUS IRON TRANSPORTER FEOA DOMAIN-CONTAINING PROTEIN"/>
    <property type="match status" value="1"/>
</dbReference>
<dbReference type="InterPro" id="IPR052713">
    <property type="entry name" value="FeoA"/>
</dbReference>
<dbReference type="KEGG" id="blr:BRLA_c006440"/>
<dbReference type="PANTHER" id="PTHR42954">
    <property type="entry name" value="FE(2+) TRANSPORT PROTEIN A"/>
    <property type="match status" value="1"/>
</dbReference>
<dbReference type="RefSeq" id="WP_003335518.1">
    <property type="nucleotide sequence ID" value="NZ_CP007806.1"/>
</dbReference>
<keyword evidence="4" id="KW-1185">Reference proteome</keyword>
<dbReference type="SUPFAM" id="SSF50037">
    <property type="entry name" value="C-terminal domain of transcriptional repressors"/>
    <property type="match status" value="1"/>
</dbReference>
<dbReference type="AlphaFoldDB" id="A0A075QX80"/>
<proteinExistence type="predicted"/>
<evidence type="ECO:0000313" key="3">
    <source>
        <dbReference type="EMBL" id="AIG25002.1"/>
    </source>
</evidence>
<dbReference type="GO" id="GO:0046914">
    <property type="term" value="F:transition metal ion binding"/>
    <property type="evidence" value="ECO:0007669"/>
    <property type="project" value="InterPro"/>
</dbReference>
<dbReference type="SMART" id="SM00899">
    <property type="entry name" value="FeoA"/>
    <property type="match status" value="1"/>
</dbReference>
<keyword evidence="1" id="KW-0408">Iron</keyword>
<feature type="domain" description="Ferrous iron transporter FeoA-like" evidence="2">
    <location>
        <begin position="1"/>
        <end position="74"/>
    </location>
</feature>
<evidence type="ECO:0000259" key="2">
    <source>
        <dbReference type="SMART" id="SM00899"/>
    </source>
</evidence>
<dbReference type="Proteomes" id="UP000005850">
    <property type="component" value="Chromosome"/>
</dbReference>
<name>A0A075QX80_BRELA</name>
<dbReference type="InterPro" id="IPR008988">
    <property type="entry name" value="Transcriptional_repressor_C"/>
</dbReference>
<evidence type="ECO:0000313" key="4">
    <source>
        <dbReference type="Proteomes" id="UP000005850"/>
    </source>
</evidence>
<reference evidence="3 4" key="1">
    <citation type="journal article" date="2011" name="J. Bacteriol.">
        <title>Genome sequence of Brevibacillus laterosporus LMG 15441, a pathogen of invertebrates.</title>
        <authorList>
            <person name="Djukic M."/>
            <person name="Poehlein A."/>
            <person name="Thurmer A."/>
            <person name="Daniel R."/>
        </authorList>
    </citation>
    <scope>NUCLEOTIDE SEQUENCE [LARGE SCALE GENOMIC DNA]</scope>
    <source>
        <strain evidence="3 4">LMG 15441</strain>
    </source>
</reference>
<gene>
    <name evidence="3" type="primary">feoA</name>
    <name evidence="3" type="ORF">BRLA_c006440</name>
</gene>
<organism evidence="3 4">
    <name type="scientific">Brevibacillus laterosporus LMG 15441</name>
    <dbReference type="NCBI Taxonomy" id="1042163"/>
    <lineage>
        <taxon>Bacteria</taxon>
        <taxon>Bacillati</taxon>
        <taxon>Bacillota</taxon>
        <taxon>Bacilli</taxon>
        <taxon>Bacillales</taxon>
        <taxon>Paenibacillaceae</taxon>
        <taxon>Brevibacillus</taxon>
    </lineage>
</organism>
<dbReference type="InterPro" id="IPR038157">
    <property type="entry name" value="FeoA_core_dom"/>
</dbReference>
<dbReference type="EMBL" id="CP007806">
    <property type="protein sequence ID" value="AIG25002.1"/>
    <property type="molecule type" value="Genomic_DNA"/>
</dbReference>
<dbReference type="eggNOG" id="COG1918">
    <property type="taxonomic scope" value="Bacteria"/>
</dbReference>
<protein>
    <submittedName>
        <fullName evidence="3">FeoA domain-containing protein</fullName>
    </submittedName>
</protein>
<dbReference type="Gene3D" id="2.30.30.90">
    <property type="match status" value="1"/>
</dbReference>
<dbReference type="Pfam" id="PF04023">
    <property type="entry name" value="FeoA"/>
    <property type="match status" value="1"/>
</dbReference>
<dbReference type="InterPro" id="IPR007167">
    <property type="entry name" value="Fe-transptr_FeoA-like"/>
</dbReference>
<accession>A0A075QX80</accession>
<dbReference type="STRING" id="1042163.BRLA_c006440"/>
<dbReference type="HOGENOM" id="CLU_150646_12_2_9"/>
<sequence length="75" mass="8217">MVLADVKAGISARIVDITQVSALVRRRLIDLDIMEGTVVRIKKILPFGGPYTLEAGGQIIGIRRNEAKQIKVVCE</sequence>
<evidence type="ECO:0000256" key="1">
    <source>
        <dbReference type="ARBA" id="ARBA00023004"/>
    </source>
</evidence>